<feature type="domain" description="NodB homology" evidence="3">
    <location>
        <begin position="32"/>
        <end position="208"/>
    </location>
</feature>
<dbReference type="InParanoid" id="A0A1I1X017"/>
<evidence type="ECO:0000256" key="1">
    <source>
        <dbReference type="ARBA" id="ARBA00022723"/>
    </source>
</evidence>
<protein>
    <submittedName>
        <fullName evidence="4">Peptidoglycan/xylan/chitin deacetylase, PgdA/CDA1 family</fullName>
    </submittedName>
</protein>
<dbReference type="AlphaFoldDB" id="A0A1I1X017"/>
<dbReference type="RefSeq" id="WP_010526730.1">
    <property type="nucleotide sequence ID" value="NZ_AFSL01000015.1"/>
</dbReference>
<dbReference type="InterPro" id="IPR050248">
    <property type="entry name" value="Polysacc_deacetylase_ArnD"/>
</dbReference>
<dbReference type="GO" id="GO:0016020">
    <property type="term" value="C:membrane"/>
    <property type="evidence" value="ECO:0007669"/>
    <property type="project" value="TreeGrafter"/>
</dbReference>
<dbReference type="GO" id="GO:0016810">
    <property type="term" value="F:hydrolase activity, acting on carbon-nitrogen (but not peptide) bonds"/>
    <property type="evidence" value="ECO:0007669"/>
    <property type="project" value="InterPro"/>
</dbReference>
<dbReference type="Gene3D" id="3.20.20.370">
    <property type="entry name" value="Glycoside hydrolase/deacetylase"/>
    <property type="match status" value="1"/>
</dbReference>
<keyword evidence="2" id="KW-0378">Hydrolase</keyword>
<evidence type="ECO:0000313" key="4">
    <source>
        <dbReference type="EMBL" id="SFD98690.1"/>
    </source>
</evidence>
<organism evidence="4 5">
    <name type="scientific">Thermophagus xiamenensis</name>
    <dbReference type="NCBI Taxonomy" id="385682"/>
    <lineage>
        <taxon>Bacteria</taxon>
        <taxon>Pseudomonadati</taxon>
        <taxon>Bacteroidota</taxon>
        <taxon>Bacteroidia</taxon>
        <taxon>Marinilabiliales</taxon>
        <taxon>Marinilabiliaceae</taxon>
        <taxon>Thermophagus</taxon>
    </lineage>
</organism>
<dbReference type="Pfam" id="PF01522">
    <property type="entry name" value="Polysacc_deac_1"/>
    <property type="match status" value="1"/>
</dbReference>
<dbReference type="eggNOG" id="COG0726">
    <property type="taxonomic scope" value="Bacteria"/>
</dbReference>
<sequence>MNSLSDNIVQPPLMVRRLFQKDIVWRAEVNERKVFLTFDDGPVPGITPWVLKLLGKYDIKATFFCVGDNVRKYPRIYTQLQGEGHETAIHGFFHKPAHKMNKYEFEEDLNRSLELNSSARWYRPPHGIIFPWRVPIIKKYHLNIAMWDVLSRDYDRSLNPEIVTHNVLSKMRQGSLIVFHDSLKAWPNLKEALPKVLSWIKKSGYQADILSSLKSK</sequence>
<keyword evidence="1" id="KW-0479">Metal-binding</keyword>
<dbReference type="InterPro" id="IPR011330">
    <property type="entry name" value="Glyco_hydro/deAcase_b/a-brl"/>
</dbReference>
<proteinExistence type="predicted"/>
<dbReference type="Proteomes" id="UP000181976">
    <property type="component" value="Unassembled WGS sequence"/>
</dbReference>
<dbReference type="GO" id="GO:0046872">
    <property type="term" value="F:metal ion binding"/>
    <property type="evidence" value="ECO:0007669"/>
    <property type="project" value="UniProtKB-KW"/>
</dbReference>
<dbReference type="SUPFAM" id="SSF88713">
    <property type="entry name" value="Glycoside hydrolase/deacetylase"/>
    <property type="match status" value="1"/>
</dbReference>
<keyword evidence="5" id="KW-1185">Reference proteome</keyword>
<dbReference type="EMBL" id="FONA01000005">
    <property type="protein sequence ID" value="SFD98690.1"/>
    <property type="molecule type" value="Genomic_DNA"/>
</dbReference>
<evidence type="ECO:0000313" key="5">
    <source>
        <dbReference type="Proteomes" id="UP000181976"/>
    </source>
</evidence>
<accession>A0A1I1X017</accession>
<reference evidence="4 5" key="1">
    <citation type="submission" date="2016-10" db="EMBL/GenBank/DDBJ databases">
        <authorList>
            <person name="de Groot N.N."/>
        </authorList>
    </citation>
    <scope>NUCLEOTIDE SEQUENCE [LARGE SCALE GENOMIC DNA]</scope>
    <source>
        <strain evidence="4 5">DSM 19012</strain>
    </source>
</reference>
<dbReference type="PANTHER" id="PTHR10587:SF133">
    <property type="entry name" value="CHITIN DEACETYLASE 1-RELATED"/>
    <property type="match status" value="1"/>
</dbReference>
<evidence type="ECO:0000256" key="2">
    <source>
        <dbReference type="ARBA" id="ARBA00022801"/>
    </source>
</evidence>
<gene>
    <name evidence="4" type="ORF">SAMN05444380_10531</name>
</gene>
<evidence type="ECO:0000259" key="3">
    <source>
        <dbReference type="PROSITE" id="PS51677"/>
    </source>
</evidence>
<dbReference type="PROSITE" id="PS51677">
    <property type="entry name" value="NODB"/>
    <property type="match status" value="1"/>
</dbReference>
<dbReference type="InterPro" id="IPR002509">
    <property type="entry name" value="NODB_dom"/>
</dbReference>
<dbReference type="STRING" id="385682.SAMN05444380_10531"/>
<dbReference type="PANTHER" id="PTHR10587">
    <property type="entry name" value="GLYCOSYL TRANSFERASE-RELATED"/>
    <property type="match status" value="1"/>
</dbReference>
<dbReference type="GO" id="GO:0005975">
    <property type="term" value="P:carbohydrate metabolic process"/>
    <property type="evidence" value="ECO:0007669"/>
    <property type="project" value="InterPro"/>
</dbReference>
<name>A0A1I1X017_9BACT</name>